<evidence type="ECO:0000259" key="2">
    <source>
        <dbReference type="PROSITE" id="PS51272"/>
    </source>
</evidence>
<feature type="chain" id="PRO_5045731802" evidence="1">
    <location>
        <begin position="26"/>
        <end position="762"/>
    </location>
</feature>
<dbReference type="PROSITE" id="PS51272">
    <property type="entry name" value="SLH"/>
    <property type="match status" value="1"/>
</dbReference>
<reference evidence="4" key="1">
    <citation type="journal article" date="2019" name="Int. J. Syst. Evol. Microbiol.">
        <title>The Global Catalogue of Microorganisms (GCM) 10K type strain sequencing project: providing services to taxonomists for standard genome sequencing and annotation.</title>
        <authorList>
            <consortium name="The Broad Institute Genomics Platform"/>
            <consortium name="The Broad Institute Genome Sequencing Center for Infectious Disease"/>
            <person name="Wu L."/>
            <person name="Ma J."/>
        </authorList>
    </citation>
    <scope>NUCLEOTIDE SEQUENCE [LARGE SCALE GENOMIC DNA]</scope>
    <source>
        <strain evidence="4">CCUG 57113</strain>
    </source>
</reference>
<keyword evidence="4" id="KW-1185">Reference proteome</keyword>
<dbReference type="InterPro" id="IPR001119">
    <property type="entry name" value="SLH_dom"/>
</dbReference>
<dbReference type="Proteomes" id="UP001596105">
    <property type="component" value="Unassembled WGS sequence"/>
</dbReference>
<evidence type="ECO:0000313" key="4">
    <source>
        <dbReference type="Proteomes" id="UP001596105"/>
    </source>
</evidence>
<dbReference type="RefSeq" id="WP_209749229.1">
    <property type="nucleotide sequence ID" value="NZ_JBHSMH010000072.1"/>
</dbReference>
<keyword evidence="1" id="KW-0732">Signal</keyword>
<comment type="caution">
    <text evidence="3">The sequence shown here is derived from an EMBL/GenBank/DDBJ whole genome shotgun (WGS) entry which is preliminary data.</text>
</comment>
<evidence type="ECO:0000313" key="3">
    <source>
        <dbReference type="EMBL" id="MFC5470737.1"/>
    </source>
</evidence>
<feature type="domain" description="SLH" evidence="2">
    <location>
        <begin position="624"/>
        <end position="687"/>
    </location>
</feature>
<dbReference type="Pfam" id="PF00395">
    <property type="entry name" value="SLH"/>
    <property type="match status" value="1"/>
</dbReference>
<name>A0ABW0M0N3_9BACL</name>
<feature type="signal peptide" evidence="1">
    <location>
        <begin position="1"/>
        <end position="25"/>
    </location>
</feature>
<organism evidence="3 4">
    <name type="scientific">Cohnella suwonensis</name>
    <dbReference type="NCBI Taxonomy" id="696072"/>
    <lineage>
        <taxon>Bacteria</taxon>
        <taxon>Bacillati</taxon>
        <taxon>Bacillota</taxon>
        <taxon>Bacilli</taxon>
        <taxon>Bacillales</taxon>
        <taxon>Paenibacillaceae</taxon>
        <taxon>Cohnella</taxon>
    </lineage>
</organism>
<proteinExistence type="predicted"/>
<protein>
    <submittedName>
        <fullName evidence="3">S-layer homology domain-containing protein</fullName>
    </submittedName>
</protein>
<accession>A0ABW0M0N3</accession>
<gene>
    <name evidence="3" type="ORF">ACFPPD_18780</name>
</gene>
<sequence>MFRASRLIAVLTAVCLLFANPAATAQAGSAEPANQAPDPSSVAITKEAAALLIEKAFPGFSKSEDTEQGLSYERAESQLPSRIPVWKFAWSNDQVGPSAYAEIDAYTGDLLLFGKVPNADVAGTDYGYPTKLSRAQAVKKAVRFARQSVPTLEGYELKEIARDYSFNDPIEPLFGPAGYTFSFALTRNGYDVGASRVTFKMDGDGRLKFFRYTGDPGIPPTEMPTITPDEANGKWAASFEMNLVYAKTKTVWPDGSEKWQLNYVMSSWPLGITEQDISLGQPGSSFFGYVIDYQDIPDTGARFEPNRVGKEEAVRRLESYSALSGGMEWESSSYQGDVEVLGMQAKGKDGNDRTQTYAKFNAGTGQLIEFFSGLERQYDEYEVVPPGRLPTMTIKEAKAIADRWLAGNVPDFAARYKRVATDEPDDREVPAVSFSYLMYFEGIPVEDQFITIMLDGNGKLLYLRCPATAPFSDELEGLKPSITAFQAKKTILDSFKVVPVYYSYGAIPYVDDQRNYRRPTLALTYTPNPVNKYREMTNAVNAVSGAAIGADALLTLKTGGPLPADARQHRSAAALQTLLDHGVIRPASENVLQPDKPISRLDFLRLIRRGIAPNMTALWGGYDGPIYGDIGEANEGTRAEIAYFAQRGWLTPDPKIRFNPDASLTREQMAILLSRIIGYGKLSKQLANDPAVAKLKDKSRIADRGAVAICLKIGLLTANQGVFAPSGEVTLAQAAEVMMRVARVQALLDHPLASQDEDSDGY</sequence>
<dbReference type="EMBL" id="JBHSMH010000072">
    <property type="protein sequence ID" value="MFC5470737.1"/>
    <property type="molecule type" value="Genomic_DNA"/>
</dbReference>
<evidence type="ECO:0000256" key="1">
    <source>
        <dbReference type="SAM" id="SignalP"/>
    </source>
</evidence>